<dbReference type="InterPro" id="IPR036259">
    <property type="entry name" value="MFS_trans_sf"/>
</dbReference>
<feature type="transmembrane region" description="Helical" evidence="6">
    <location>
        <begin position="346"/>
        <end position="369"/>
    </location>
</feature>
<dbReference type="EMBL" id="JBELQC010000001">
    <property type="protein sequence ID" value="MFL9841521.1"/>
    <property type="molecule type" value="Genomic_DNA"/>
</dbReference>
<keyword evidence="4 6" id="KW-1133">Transmembrane helix</keyword>
<dbReference type="Pfam" id="PF07690">
    <property type="entry name" value="MFS_1"/>
    <property type="match status" value="1"/>
</dbReference>
<dbReference type="Proteomes" id="UP001629244">
    <property type="component" value="Unassembled WGS sequence"/>
</dbReference>
<feature type="transmembrane region" description="Helical" evidence="6">
    <location>
        <begin position="53"/>
        <end position="73"/>
    </location>
</feature>
<evidence type="ECO:0000256" key="5">
    <source>
        <dbReference type="ARBA" id="ARBA00023136"/>
    </source>
</evidence>
<reference evidence="8 9" key="1">
    <citation type="submission" date="2024-06" db="EMBL/GenBank/DDBJ databases">
        <authorList>
            <person name="Kaempfer P."/>
            <person name="Viver T."/>
        </authorList>
    </citation>
    <scope>NUCLEOTIDE SEQUENCE [LARGE SCALE GENOMIC DNA]</scope>
    <source>
        <strain evidence="8 9">ST-64</strain>
    </source>
</reference>
<evidence type="ECO:0000256" key="3">
    <source>
        <dbReference type="ARBA" id="ARBA00022692"/>
    </source>
</evidence>
<dbReference type="PANTHER" id="PTHR23502">
    <property type="entry name" value="MAJOR FACILITATOR SUPERFAMILY"/>
    <property type="match status" value="1"/>
</dbReference>
<dbReference type="PANTHER" id="PTHR23502:SF132">
    <property type="entry name" value="POLYAMINE TRANSPORTER 2-RELATED"/>
    <property type="match status" value="1"/>
</dbReference>
<feature type="transmembrane region" description="Helical" evidence="6">
    <location>
        <begin position="375"/>
        <end position="394"/>
    </location>
</feature>
<name>A0ABW8YMK0_9SPHN</name>
<dbReference type="InterPro" id="IPR020846">
    <property type="entry name" value="MFS_dom"/>
</dbReference>
<keyword evidence="2" id="KW-0813">Transport</keyword>
<gene>
    <name evidence="8" type="ORF">ABS767_11150</name>
</gene>
<organism evidence="8 9">
    <name type="scientific">Sphingomonas plantiphila</name>
    <dbReference type="NCBI Taxonomy" id="3163295"/>
    <lineage>
        <taxon>Bacteria</taxon>
        <taxon>Pseudomonadati</taxon>
        <taxon>Pseudomonadota</taxon>
        <taxon>Alphaproteobacteria</taxon>
        <taxon>Sphingomonadales</taxon>
        <taxon>Sphingomonadaceae</taxon>
        <taxon>Sphingomonas</taxon>
    </lineage>
</organism>
<protein>
    <submittedName>
        <fullName evidence="8">MFS transporter</fullName>
    </submittedName>
</protein>
<proteinExistence type="predicted"/>
<evidence type="ECO:0000256" key="1">
    <source>
        <dbReference type="ARBA" id="ARBA00004141"/>
    </source>
</evidence>
<keyword evidence="3 6" id="KW-0812">Transmembrane</keyword>
<dbReference type="PROSITE" id="PS50850">
    <property type="entry name" value="MFS"/>
    <property type="match status" value="1"/>
</dbReference>
<feature type="transmembrane region" description="Helical" evidence="6">
    <location>
        <begin position="20"/>
        <end position="41"/>
    </location>
</feature>
<dbReference type="Gene3D" id="1.20.1720.10">
    <property type="entry name" value="Multidrug resistance protein D"/>
    <property type="match status" value="1"/>
</dbReference>
<feature type="transmembrane region" description="Helical" evidence="6">
    <location>
        <begin position="291"/>
        <end position="309"/>
    </location>
</feature>
<feature type="transmembrane region" description="Helical" evidence="6">
    <location>
        <begin position="259"/>
        <end position="279"/>
    </location>
</feature>
<evidence type="ECO:0000313" key="9">
    <source>
        <dbReference type="Proteomes" id="UP001629244"/>
    </source>
</evidence>
<evidence type="ECO:0000256" key="2">
    <source>
        <dbReference type="ARBA" id="ARBA00022448"/>
    </source>
</evidence>
<evidence type="ECO:0000313" key="8">
    <source>
        <dbReference type="EMBL" id="MFL9841521.1"/>
    </source>
</evidence>
<keyword evidence="9" id="KW-1185">Reference proteome</keyword>
<dbReference type="RefSeq" id="WP_408078693.1">
    <property type="nucleotide sequence ID" value="NZ_JBELQC010000001.1"/>
</dbReference>
<sequence length="404" mass="40287">MAGGSLTIGPARASSGTGRLILLGAITALGSLAIQIIVPALPQLAQGIDASAAGGQLVISVYLVALALGQLVWAPIADFHGRRPVLLAGIVIFLIGTLVCAVAGDLATMLLGRAIQSVGASSSLVTGRAMATDTAPAGKAAAPLAILTSVTLISPALAPAVGGAITSIGGWRALFWILAALTLIGGMLAPRMLPETRPGDRVPQNPRRLIGTYWRVARHGGYLPLAASNALISGGFYTFLAASPFVLEAAGATPALAGLFYSGVACAIIGGTLCVPVILRRWPTRLKTGGSLALGTGGLAVLAVAATGANLVGLFVSMALIAFGAGLTGPALLAEAIERQRERASVATSLFGTMQMGGAALISTAAVRLAPGPQLELALIGVLVWLALALRAWAGNAAGAGPTA</sequence>
<evidence type="ECO:0000259" key="7">
    <source>
        <dbReference type="PROSITE" id="PS50850"/>
    </source>
</evidence>
<feature type="transmembrane region" description="Helical" evidence="6">
    <location>
        <begin position="315"/>
        <end position="334"/>
    </location>
</feature>
<accession>A0ABW8YMK0</accession>
<comment type="subcellular location">
    <subcellularLocation>
        <location evidence="1">Membrane</location>
        <topology evidence="1">Multi-pass membrane protein</topology>
    </subcellularLocation>
</comment>
<evidence type="ECO:0000256" key="4">
    <source>
        <dbReference type="ARBA" id="ARBA00022989"/>
    </source>
</evidence>
<feature type="transmembrane region" description="Helical" evidence="6">
    <location>
        <begin position="173"/>
        <end position="193"/>
    </location>
</feature>
<feature type="transmembrane region" description="Helical" evidence="6">
    <location>
        <begin position="222"/>
        <end position="247"/>
    </location>
</feature>
<comment type="caution">
    <text evidence="8">The sequence shown here is derived from an EMBL/GenBank/DDBJ whole genome shotgun (WGS) entry which is preliminary data.</text>
</comment>
<dbReference type="InterPro" id="IPR011701">
    <property type="entry name" value="MFS"/>
</dbReference>
<dbReference type="SUPFAM" id="SSF103473">
    <property type="entry name" value="MFS general substrate transporter"/>
    <property type="match status" value="1"/>
</dbReference>
<feature type="transmembrane region" description="Helical" evidence="6">
    <location>
        <begin position="85"/>
        <end position="104"/>
    </location>
</feature>
<keyword evidence="5 6" id="KW-0472">Membrane</keyword>
<evidence type="ECO:0000256" key="6">
    <source>
        <dbReference type="SAM" id="Phobius"/>
    </source>
</evidence>
<feature type="domain" description="Major facilitator superfamily (MFS) profile" evidence="7">
    <location>
        <begin position="19"/>
        <end position="404"/>
    </location>
</feature>